<evidence type="ECO:0000256" key="1">
    <source>
        <dbReference type="SAM" id="Coils"/>
    </source>
</evidence>
<feature type="transmembrane region" description="Helical" evidence="2">
    <location>
        <begin position="7"/>
        <end position="30"/>
    </location>
</feature>
<evidence type="ECO:0000313" key="5">
    <source>
        <dbReference type="Proteomes" id="UP000244223"/>
    </source>
</evidence>
<protein>
    <submittedName>
        <fullName evidence="4">Uncharacterized protein involved in outer membrane biogenesis</fullName>
    </submittedName>
</protein>
<dbReference type="EMBL" id="QAON01000018">
    <property type="protein sequence ID" value="PTQ87546.1"/>
    <property type="molecule type" value="Genomic_DNA"/>
</dbReference>
<comment type="caution">
    <text evidence="4">The sequence shown here is derived from an EMBL/GenBank/DDBJ whole genome shotgun (WGS) entry which is preliminary data.</text>
</comment>
<dbReference type="Proteomes" id="UP000244223">
    <property type="component" value="Unassembled WGS sequence"/>
</dbReference>
<feature type="coiled-coil region" evidence="1">
    <location>
        <begin position="860"/>
        <end position="906"/>
    </location>
</feature>
<keyword evidence="2" id="KW-0812">Transmembrane</keyword>
<keyword evidence="5" id="KW-1185">Reference proteome</keyword>
<keyword evidence="1" id="KW-0175">Coiled coil</keyword>
<proteinExistence type="predicted"/>
<evidence type="ECO:0000313" key="4">
    <source>
        <dbReference type="EMBL" id="PTQ87546.1"/>
    </source>
</evidence>
<dbReference type="Pfam" id="PF05170">
    <property type="entry name" value="AsmA"/>
    <property type="match status" value="2"/>
</dbReference>
<evidence type="ECO:0000259" key="3">
    <source>
        <dbReference type="Pfam" id="PF05170"/>
    </source>
</evidence>
<evidence type="ECO:0000256" key="2">
    <source>
        <dbReference type="SAM" id="Phobius"/>
    </source>
</evidence>
<sequence length="914" mass="98615">MSQVSKIALWSVGSTVAVVVGLAAFVVAVVDPNDYKQEIYRIVKDKTDMDLAINDPIEWQLWPEIGLKLGKTTLADNASQHTLVAINQASVSIQVMPLLSKQIAIDAVSLDGAQVNFIQYANGTTSWDKMLNKLKSQPEEKSEKIAFNIQLLDINNSALHVKDEKTNMEAQLDKLLVHATNIDLDKAFPVRLKFSYQQKDGQGKTLIADNDLNATVQLDTEAQRYELKGLMVRSHLEGTLLPAPIIADLQADIRADVKQQKHQVDGMKLVVDYQDPSLKSPARMEMQANIAADLAQQAVTMKGLQVSASYPQVGLSAPATLKLVANDVQTQLNSQQLSLPTVQIEASYPAANLKSPATLKLNTAVNADLKQQIVRLSAISADANYPDPARPAPITARLTGMIEANLATGALNFSPLDLVASLSDKAFPKVMPIHLTAPITANWKEGKVALNGFNLDALSINSKGQLAIALPALASTAAVKPAMTQGMSVTGQISTSSFDARQLMQTLGMAAPAMTDSNTLKRVSVSTQLTGTDNSMLLKGMKLQLDESTLTGDAGLSDIKQKKVYARLTVDKINVDRYLPPADPNAKPSTAGLLPVDLLKQQNLDVALTIGQLTAVKYPIKQFQVASTAQGGVVQVSKLSGSIYNGSFNLPTTIDVRGKEPVLSVSPSLQQIDIANIIQQFTKKDVFAGKASYQGKLNLVGNSTQAWLNSVNGNSSLKFENGILKGVNMMQLVMTEMGKYQALLPMVTGKDANTLVSKQNDTEIATFLGEADIKNGTVQTNALNADLKKAKMEGNGSFNLATMEADYSFKFNLDKAAVGEKYAKYPIPIRCKGKLTSPASLCSVDSKAVRDMATTALLESEKVQKLKSEAEAKAKQKIDEAAQKANVKLSEEGQKATEQLNNKLNEQLQKLFKP</sequence>
<name>A0A2T5IUH5_9GAMM</name>
<dbReference type="GO" id="GO:0090313">
    <property type="term" value="P:regulation of protein targeting to membrane"/>
    <property type="evidence" value="ECO:0007669"/>
    <property type="project" value="TreeGrafter"/>
</dbReference>
<feature type="domain" description="AsmA" evidence="3">
    <location>
        <begin position="1"/>
        <end position="346"/>
    </location>
</feature>
<dbReference type="InterPro" id="IPR052894">
    <property type="entry name" value="AsmA-related"/>
</dbReference>
<feature type="domain" description="AsmA" evidence="3">
    <location>
        <begin position="450"/>
        <end position="781"/>
    </location>
</feature>
<keyword evidence="2" id="KW-0472">Membrane</keyword>
<gene>
    <name evidence="4" type="ORF">C8N29_11841</name>
</gene>
<reference evidence="4 5" key="1">
    <citation type="submission" date="2018-04" db="EMBL/GenBank/DDBJ databases">
        <title>Genomic Encyclopedia of Archaeal and Bacterial Type Strains, Phase II (KMG-II): from individual species to whole genera.</title>
        <authorList>
            <person name="Goeker M."/>
        </authorList>
    </citation>
    <scope>NUCLEOTIDE SEQUENCE [LARGE SCALE GENOMIC DNA]</scope>
    <source>
        <strain evidence="4 5">DSM 5822</strain>
    </source>
</reference>
<keyword evidence="2" id="KW-1133">Transmembrane helix</keyword>
<accession>A0A2T5IUH5</accession>
<dbReference type="OrthoDB" id="9766390at2"/>
<dbReference type="AlphaFoldDB" id="A0A2T5IUH5"/>
<dbReference type="PANTHER" id="PTHR30441">
    <property type="entry name" value="DUF748 DOMAIN-CONTAINING PROTEIN"/>
    <property type="match status" value="1"/>
</dbReference>
<organism evidence="4 5">
    <name type="scientific">Agitococcus lubricus</name>
    <dbReference type="NCBI Taxonomy" id="1077255"/>
    <lineage>
        <taxon>Bacteria</taxon>
        <taxon>Pseudomonadati</taxon>
        <taxon>Pseudomonadota</taxon>
        <taxon>Gammaproteobacteria</taxon>
        <taxon>Moraxellales</taxon>
        <taxon>Moraxellaceae</taxon>
        <taxon>Agitococcus</taxon>
    </lineage>
</organism>
<dbReference type="InterPro" id="IPR007844">
    <property type="entry name" value="AsmA"/>
</dbReference>
<dbReference type="RefSeq" id="WP_107866764.1">
    <property type="nucleotide sequence ID" value="NZ_QAON01000018.1"/>
</dbReference>
<dbReference type="GO" id="GO:0005886">
    <property type="term" value="C:plasma membrane"/>
    <property type="evidence" value="ECO:0007669"/>
    <property type="project" value="TreeGrafter"/>
</dbReference>
<dbReference type="PANTHER" id="PTHR30441:SF4">
    <property type="entry name" value="PROTEIN ASMA"/>
    <property type="match status" value="1"/>
</dbReference>